<dbReference type="InterPro" id="IPR027417">
    <property type="entry name" value="P-loop_NTPase"/>
</dbReference>
<dbReference type="SUPFAM" id="SSF52540">
    <property type="entry name" value="P-loop containing nucleoside triphosphate hydrolases"/>
    <property type="match status" value="1"/>
</dbReference>
<dbReference type="RefSeq" id="WP_203989876.1">
    <property type="nucleotide sequence ID" value="NZ_BOOU01000062.1"/>
</dbReference>
<dbReference type="Gene3D" id="3.40.50.300">
    <property type="entry name" value="P-loop containing nucleotide triphosphate hydrolases"/>
    <property type="match status" value="1"/>
</dbReference>
<proteinExistence type="predicted"/>
<protein>
    <recommendedName>
        <fullName evidence="3">Sulfotransferase family protein</fullName>
    </recommendedName>
</protein>
<accession>A0A919V6V8</accession>
<reference evidence="1" key="1">
    <citation type="submission" date="2021-01" db="EMBL/GenBank/DDBJ databases">
        <title>Whole genome shotgun sequence of Sphaerisporangium rufum NBRC 109079.</title>
        <authorList>
            <person name="Komaki H."/>
            <person name="Tamura T."/>
        </authorList>
    </citation>
    <scope>NUCLEOTIDE SEQUENCE</scope>
    <source>
        <strain evidence="1">NBRC 109079</strain>
    </source>
</reference>
<dbReference type="EMBL" id="BOOU01000062">
    <property type="protein sequence ID" value="GII79740.1"/>
    <property type="molecule type" value="Genomic_DNA"/>
</dbReference>
<evidence type="ECO:0008006" key="3">
    <source>
        <dbReference type="Google" id="ProtNLM"/>
    </source>
</evidence>
<evidence type="ECO:0000313" key="2">
    <source>
        <dbReference type="Proteomes" id="UP000655287"/>
    </source>
</evidence>
<organism evidence="1 2">
    <name type="scientific">Sphaerisporangium rufum</name>
    <dbReference type="NCBI Taxonomy" id="1381558"/>
    <lineage>
        <taxon>Bacteria</taxon>
        <taxon>Bacillati</taxon>
        <taxon>Actinomycetota</taxon>
        <taxon>Actinomycetes</taxon>
        <taxon>Streptosporangiales</taxon>
        <taxon>Streptosporangiaceae</taxon>
        <taxon>Sphaerisporangium</taxon>
    </lineage>
</organism>
<gene>
    <name evidence="1" type="ORF">Sru01_47220</name>
</gene>
<dbReference type="Proteomes" id="UP000655287">
    <property type="component" value="Unassembled WGS sequence"/>
</dbReference>
<name>A0A919V6V8_9ACTN</name>
<evidence type="ECO:0000313" key="1">
    <source>
        <dbReference type="EMBL" id="GII79740.1"/>
    </source>
</evidence>
<dbReference type="AlphaFoldDB" id="A0A919V6V8"/>
<comment type="caution">
    <text evidence="1">The sequence shown here is derived from an EMBL/GenBank/DDBJ whole genome shotgun (WGS) entry which is preliminary data.</text>
</comment>
<dbReference type="Pfam" id="PF19798">
    <property type="entry name" value="Sulfotransfer_5"/>
    <property type="match status" value="1"/>
</dbReference>
<keyword evidence="2" id="KW-1185">Reference proteome</keyword>
<sequence length="269" mass="29378">MKSPAAPLRAGSLADHLRRRYSPVLVILSPPRCGSTVVARSCWRHPLFRWYVHEPCDRLYHRGDDAGSVRAALSEALDAPDRPAGGTGHGVVIKEMTFQARPLLAELAGAATLPVVVTVRDPRLAIRSRMRQLEKAGEDPCFPPVESGWADLGHALALMRRAGVPYVVTDVTRLSERPADHLPALCARLGIPYTPAMLSWPRVPEMSLGRLDGEQRHWYARVLSSTGFQPPDEQVPPLDAFPAGMRAHVAGCLAAYEEIMAGPHTLEVA</sequence>